<organism evidence="3">
    <name type="scientific">Darwinula stevensoni</name>
    <dbReference type="NCBI Taxonomy" id="69355"/>
    <lineage>
        <taxon>Eukaryota</taxon>
        <taxon>Metazoa</taxon>
        <taxon>Ecdysozoa</taxon>
        <taxon>Arthropoda</taxon>
        <taxon>Crustacea</taxon>
        <taxon>Oligostraca</taxon>
        <taxon>Ostracoda</taxon>
        <taxon>Podocopa</taxon>
        <taxon>Podocopida</taxon>
        <taxon>Darwinulocopina</taxon>
        <taxon>Darwinuloidea</taxon>
        <taxon>Darwinulidae</taxon>
        <taxon>Darwinula</taxon>
    </lineage>
</organism>
<dbReference type="GO" id="GO:0050808">
    <property type="term" value="P:synapse organization"/>
    <property type="evidence" value="ECO:0007669"/>
    <property type="project" value="TreeGrafter"/>
</dbReference>
<dbReference type="SUPFAM" id="SSF48726">
    <property type="entry name" value="Immunoglobulin"/>
    <property type="match status" value="2"/>
</dbReference>
<reference evidence="3" key="1">
    <citation type="submission" date="2020-11" db="EMBL/GenBank/DDBJ databases">
        <authorList>
            <person name="Tran Van P."/>
        </authorList>
    </citation>
    <scope>NUCLEOTIDE SEQUENCE</scope>
</reference>
<dbReference type="GO" id="GO:0032589">
    <property type="term" value="C:neuron projection membrane"/>
    <property type="evidence" value="ECO:0007669"/>
    <property type="project" value="TreeGrafter"/>
</dbReference>
<dbReference type="EMBL" id="LR901338">
    <property type="protein sequence ID" value="CAD7248382.1"/>
    <property type="molecule type" value="Genomic_DNA"/>
</dbReference>
<keyword evidence="4" id="KW-1185">Reference proteome</keyword>
<dbReference type="SMART" id="SM00409">
    <property type="entry name" value="IG"/>
    <property type="match status" value="1"/>
</dbReference>
<evidence type="ECO:0000313" key="4">
    <source>
        <dbReference type="Proteomes" id="UP000677054"/>
    </source>
</evidence>
<accession>A0A7R8XLN6</accession>
<dbReference type="Gene3D" id="2.60.40.10">
    <property type="entry name" value="Immunoglobulins"/>
    <property type="match status" value="1"/>
</dbReference>
<dbReference type="AlphaFoldDB" id="A0A7R8XLN6"/>
<evidence type="ECO:0000313" key="3">
    <source>
        <dbReference type="EMBL" id="CAD7248382.1"/>
    </source>
</evidence>
<dbReference type="OrthoDB" id="6337970at2759"/>
<dbReference type="InterPro" id="IPR036179">
    <property type="entry name" value="Ig-like_dom_sf"/>
</dbReference>
<dbReference type="InterPro" id="IPR003599">
    <property type="entry name" value="Ig_sub"/>
</dbReference>
<dbReference type="Pfam" id="PF00047">
    <property type="entry name" value="ig"/>
    <property type="match status" value="1"/>
</dbReference>
<dbReference type="Proteomes" id="UP000677054">
    <property type="component" value="Unassembled WGS sequence"/>
</dbReference>
<dbReference type="PANTHER" id="PTHR23279">
    <property type="entry name" value="DEFECTIVE PROBOSCIS EXTENSION RESPONSE DPR -RELATED"/>
    <property type="match status" value="1"/>
</dbReference>
<sequence length="266" mass="30207">MALQAFLFLFLLPLAHGQHQEQTSSEPFFLWPVGNHTVIVGRDVGLDCVVGNLGPYKDTKNFLKGGSTSQLQGLATSCLWLLQCRHKNNFSSEARSLAQTDGREPTIRRLKTRNDTLLSTRNATGTLNAKCIGELRQVAWMYLERQMILSMHRHMITRISRFSVSHDNYRTWRLHISDVRREDEGTYMCQVNTEPMISQLGYINVVGGVGRLSRYDILLKLSACISDVDSQEHEGVFTKILRLSRNHHHLGRYQPGSDDFQGTTSS</sequence>
<dbReference type="InterPro" id="IPR013151">
    <property type="entry name" value="Immunoglobulin_dom"/>
</dbReference>
<dbReference type="InterPro" id="IPR013783">
    <property type="entry name" value="Ig-like_fold"/>
</dbReference>
<evidence type="ECO:0000259" key="2">
    <source>
        <dbReference type="SMART" id="SM00409"/>
    </source>
</evidence>
<feature type="signal peptide" evidence="1">
    <location>
        <begin position="1"/>
        <end position="17"/>
    </location>
</feature>
<name>A0A7R8XLN6_9CRUS</name>
<keyword evidence="1" id="KW-0732">Signal</keyword>
<feature type="domain" description="Immunoglobulin" evidence="2">
    <location>
        <begin position="33"/>
        <end position="206"/>
    </location>
</feature>
<feature type="chain" id="PRO_5036402549" description="Immunoglobulin domain-containing protein" evidence="1">
    <location>
        <begin position="18"/>
        <end position="266"/>
    </location>
</feature>
<protein>
    <recommendedName>
        <fullName evidence="2">Immunoglobulin domain-containing protein</fullName>
    </recommendedName>
</protein>
<evidence type="ECO:0000256" key="1">
    <source>
        <dbReference type="SAM" id="SignalP"/>
    </source>
</evidence>
<dbReference type="EMBL" id="CAJPEV010001821">
    <property type="protein sequence ID" value="CAG0894475.1"/>
    <property type="molecule type" value="Genomic_DNA"/>
</dbReference>
<dbReference type="PANTHER" id="PTHR23279:SF36">
    <property type="entry name" value="DEFECTIVE PROBOSCIS EXTENSION RESPONSE 9, ISOFORM A"/>
    <property type="match status" value="1"/>
</dbReference>
<gene>
    <name evidence="3" type="ORF">DSTB1V02_LOCUS8195</name>
</gene>
<proteinExistence type="predicted"/>
<dbReference type="InterPro" id="IPR037448">
    <property type="entry name" value="Zig-8"/>
</dbReference>